<dbReference type="SMR" id="A0A2G3A0L4"/>
<dbReference type="GO" id="GO:0008171">
    <property type="term" value="F:O-methyltransferase activity"/>
    <property type="evidence" value="ECO:0007669"/>
    <property type="project" value="InterPro"/>
</dbReference>
<keyword evidence="2" id="KW-0808">Transferase</keyword>
<evidence type="ECO:0000313" key="5">
    <source>
        <dbReference type="EMBL" id="PHT87779.1"/>
    </source>
</evidence>
<protein>
    <recommendedName>
        <fullName evidence="4">O-methyltransferase C-terminal domain-containing protein</fullName>
    </recommendedName>
</protein>
<comment type="caution">
    <text evidence="5">The sequence shown here is derived from an EMBL/GenBank/DDBJ whole genome shotgun (WGS) entry which is preliminary data.</text>
</comment>
<dbReference type="InterPro" id="IPR029063">
    <property type="entry name" value="SAM-dependent_MTases_sf"/>
</dbReference>
<dbReference type="Proteomes" id="UP000222542">
    <property type="component" value="Unassembled WGS sequence"/>
</dbReference>
<dbReference type="InterPro" id="IPR001077">
    <property type="entry name" value="COMT_C"/>
</dbReference>
<keyword evidence="1" id="KW-0489">Methyltransferase</keyword>
<evidence type="ECO:0000256" key="2">
    <source>
        <dbReference type="ARBA" id="ARBA00022679"/>
    </source>
</evidence>
<feature type="domain" description="O-methyltransferase C-terminal" evidence="4">
    <location>
        <begin position="2"/>
        <end position="147"/>
    </location>
</feature>
<evidence type="ECO:0000259" key="4">
    <source>
        <dbReference type="Pfam" id="PF00891"/>
    </source>
</evidence>
<evidence type="ECO:0000256" key="1">
    <source>
        <dbReference type="ARBA" id="ARBA00022603"/>
    </source>
</evidence>
<reference evidence="5 6" key="1">
    <citation type="journal article" date="2014" name="Nat. Genet.">
        <title>Genome sequence of the hot pepper provides insights into the evolution of pungency in Capsicum species.</title>
        <authorList>
            <person name="Kim S."/>
            <person name="Park M."/>
            <person name="Yeom S.I."/>
            <person name="Kim Y.M."/>
            <person name="Lee J.M."/>
            <person name="Lee H.A."/>
            <person name="Seo E."/>
            <person name="Choi J."/>
            <person name="Cheong K."/>
            <person name="Kim K.T."/>
            <person name="Jung K."/>
            <person name="Lee G.W."/>
            <person name="Oh S.K."/>
            <person name="Bae C."/>
            <person name="Kim S.B."/>
            <person name="Lee H.Y."/>
            <person name="Kim S.Y."/>
            <person name="Kim M.S."/>
            <person name="Kang B.C."/>
            <person name="Jo Y.D."/>
            <person name="Yang H.B."/>
            <person name="Jeong H.J."/>
            <person name="Kang W.H."/>
            <person name="Kwon J.K."/>
            <person name="Shin C."/>
            <person name="Lim J.Y."/>
            <person name="Park J.H."/>
            <person name="Huh J.H."/>
            <person name="Kim J.S."/>
            <person name="Kim B.D."/>
            <person name="Cohen O."/>
            <person name="Paran I."/>
            <person name="Suh M.C."/>
            <person name="Lee S.B."/>
            <person name="Kim Y.K."/>
            <person name="Shin Y."/>
            <person name="Noh S.J."/>
            <person name="Park J."/>
            <person name="Seo Y.S."/>
            <person name="Kwon S.Y."/>
            <person name="Kim H.A."/>
            <person name="Park J.M."/>
            <person name="Kim H.J."/>
            <person name="Choi S.B."/>
            <person name="Bosland P.W."/>
            <person name="Reeves G."/>
            <person name="Jo S.H."/>
            <person name="Lee B.W."/>
            <person name="Cho H.T."/>
            <person name="Choi H.S."/>
            <person name="Lee M.S."/>
            <person name="Yu Y."/>
            <person name="Do Choi Y."/>
            <person name="Park B.S."/>
            <person name="van Deynze A."/>
            <person name="Ashrafi H."/>
            <person name="Hill T."/>
            <person name="Kim W.T."/>
            <person name="Pai H.S."/>
            <person name="Ahn H.K."/>
            <person name="Yeam I."/>
            <person name="Giovannoni J.J."/>
            <person name="Rose J.K."/>
            <person name="Sorensen I."/>
            <person name="Lee S.J."/>
            <person name="Kim R.W."/>
            <person name="Choi I.Y."/>
            <person name="Choi B.S."/>
            <person name="Lim J.S."/>
            <person name="Lee Y.H."/>
            <person name="Choi D."/>
        </authorList>
    </citation>
    <scope>NUCLEOTIDE SEQUENCE [LARGE SCALE GENOMIC DNA]</scope>
    <source>
        <strain evidence="6">cv. CM334</strain>
    </source>
</reference>
<gene>
    <name evidence="5" type="ORF">T459_09885</name>
</gene>
<evidence type="ECO:0000313" key="6">
    <source>
        <dbReference type="Proteomes" id="UP000222542"/>
    </source>
</evidence>
<keyword evidence="3" id="KW-0949">S-adenosyl-L-methionine</keyword>
<dbReference type="Gene3D" id="3.40.50.150">
    <property type="entry name" value="Vaccinia Virus protein VP39"/>
    <property type="match status" value="1"/>
</dbReference>
<dbReference type="AlphaFoldDB" id="A0A2G3A0L4"/>
<name>A0A2G3A0L4_CAPAN</name>
<dbReference type="SUPFAM" id="SSF53335">
    <property type="entry name" value="S-adenosyl-L-methionine-dependent methyltransferases"/>
    <property type="match status" value="1"/>
</dbReference>
<evidence type="ECO:0000256" key="3">
    <source>
        <dbReference type="ARBA" id="ARBA00022691"/>
    </source>
</evidence>
<dbReference type="GO" id="GO:0032259">
    <property type="term" value="P:methylation"/>
    <property type="evidence" value="ECO:0007669"/>
    <property type="project" value="UniProtKB-KW"/>
</dbReference>
<keyword evidence="6" id="KW-1185">Reference proteome</keyword>
<dbReference type="OMA" id="GICHETQ"/>
<organism evidence="5 6">
    <name type="scientific">Capsicum annuum</name>
    <name type="common">Capsicum pepper</name>
    <dbReference type="NCBI Taxonomy" id="4072"/>
    <lineage>
        <taxon>Eukaryota</taxon>
        <taxon>Viridiplantae</taxon>
        <taxon>Streptophyta</taxon>
        <taxon>Embryophyta</taxon>
        <taxon>Tracheophyta</taxon>
        <taxon>Spermatophyta</taxon>
        <taxon>Magnoliopsida</taxon>
        <taxon>eudicotyledons</taxon>
        <taxon>Gunneridae</taxon>
        <taxon>Pentapetalae</taxon>
        <taxon>asterids</taxon>
        <taxon>lamiids</taxon>
        <taxon>Solanales</taxon>
        <taxon>Solanaceae</taxon>
        <taxon>Solanoideae</taxon>
        <taxon>Capsiceae</taxon>
        <taxon>Capsicum</taxon>
    </lineage>
</organism>
<reference evidence="5 6" key="2">
    <citation type="journal article" date="2017" name="Genome Biol.">
        <title>New reference genome sequences of hot pepper reveal the massive evolution of plant disease-resistance genes by retroduplication.</title>
        <authorList>
            <person name="Kim S."/>
            <person name="Park J."/>
            <person name="Yeom S.I."/>
            <person name="Kim Y.M."/>
            <person name="Seo E."/>
            <person name="Kim K.T."/>
            <person name="Kim M.S."/>
            <person name="Lee J.M."/>
            <person name="Cheong K."/>
            <person name="Shin H.S."/>
            <person name="Kim S.B."/>
            <person name="Han K."/>
            <person name="Lee J."/>
            <person name="Park M."/>
            <person name="Lee H.A."/>
            <person name="Lee H.Y."/>
            <person name="Lee Y."/>
            <person name="Oh S."/>
            <person name="Lee J.H."/>
            <person name="Choi E."/>
            <person name="Choi E."/>
            <person name="Lee S.E."/>
            <person name="Jeon J."/>
            <person name="Kim H."/>
            <person name="Choi G."/>
            <person name="Song H."/>
            <person name="Lee J."/>
            <person name="Lee S.C."/>
            <person name="Kwon J.K."/>
            <person name="Lee H.Y."/>
            <person name="Koo N."/>
            <person name="Hong Y."/>
            <person name="Kim R.W."/>
            <person name="Kang W.H."/>
            <person name="Huh J.H."/>
            <person name="Kang B.C."/>
            <person name="Yang T.J."/>
            <person name="Lee Y.H."/>
            <person name="Bennetzen J.L."/>
            <person name="Choi D."/>
        </authorList>
    </citation>
    <scope>NUCLEOTIDE SEQUENCE [LARGE SCALE GENOMIC DNA]</scope>
    <source>
        <strain evidence="6">cv. CM334</strain>
    </source>
</reference>
<dbReference type="Pfam" id="PF00891">
    <property type="entry name" value="Methyltransf_2"/>
    <property type="match status" value="1"/>
</dbReference>
<dbReference type="PROSITE" id="PS51683">
    <property type="entry name" value="SAM_OMT_II"/>
    <property type="match status" value="1"/>
</dbReference>
<proteinExistence type="predicted"/>
<dbReference type="InterPro" id="IPR016461">
    <property type="entry name" value="COMT-like"/>
</dbReference>
<sequence>MKSLVDVGGGTGTVAKAIGNAFPKINCIVFDLPHVIEGCEGSKNLSYVGGDMFKSIPSADAILLKWRLHNWSDVECIKILKKCKEAIPKRENGGTLIIIDMVLMDSQKGDDKSYETQLFYDMLMMVDASGKQRIEQEWAKLFLDAGFTDYEIIPILGLRSVIEVYP</sequence>
<dbReference type="PANTHER" id="PTHR11746">
    <property type="entry name" value="O-METHYLTRANSFERASE"/>
    <property type="match status" value="1"/>
</dbReference>
<accession>A0A2G3A0L4</accession>
<dbReference type="EMBL" id="AYRZ02000003">
    <property type="protein sequence ID" value="PHT87779.1"/>
    <property type="molecule type" value="Genomic_DNA"/>
</dbReference>
<dbReference type="Gramene" id="PHT87779">
    <property type="protein sequence ID" value="PHT87779"/>
    <property type="gene ID" value="T459_09885"/>
</dbReference>